<accession>A0A7I8VXF5</accession>
<name>A0A7I8VXF5_9ANNE</name>
<evidence type="ECO:0000256" key="1">
    <source>
        <dbReference type="SAM" id="MobiDB-lite"/>
    </source>
</evidence>
<dbReference type="Proteomes" id="UP000549394">
    <property type="component" value="Unassembled WGS sequence"/>
</dbReference>
<evidence type="ECO:0000313" key="3">
    <source>
        <dbReference type="Proteomes" id="UP000549394"/>
    </source>
</evidence>
<feature type="region of interest" description="Disordered" evidence="1">
    <location>
        <begin position="1"/>
        <end position="23"/>
    </location>
</feature>
<keyword evidence="3" id="KW-1185">Reference proteome</keyword>
<protein>
    <submittedName>
        <fullName evidence="2">DgyrCDS8974</fullName>
    </submittedName>
</protein>
<dbReference type="OrthoDB" id="10260857at2759"/>
<sequence>MEWLTGKSKSDQRNKNTTPLQAQRNRQIEQLKKVNPNVYEVQRGVDYRLNLVVSGIDILLFIHLPPYFPQDKPSITVSPSIQHPWVNEDNVISGCPELNDFVIHSDLGKIIKDILDNLKRNGRVPLPTQSNYPKNSTPMTSEVNNYSYANAMSTTTSSDIMPYPQYSMIPITSQTVVSSSTRPAQIYSSNGLFNSPNYVNESQSNDENKYKDLVIDQEKLIEMAMSTNTGQNIIQQKQKLFESNKQLAETNLNLKSDLEKSREKLLDEVSLIF</sequence>
<comment type="caution">
    <text evidence="2">The sequence shown here is derived from an EMBL/GenBank/DDBJ whole genome shotgun (WGS) entry which is preliminary data.</text>
</comment>
<dbReference type="EMBL" id="CAJFCJ010000012">
    <property type="protein sequence ID" value="CAD5120406.1"/>
    <property type="molecule type" value="Genomic_DNA"/>
</dbReference>
<organism evidence="2 3">
    <name type="scientific">Dimorphilus gyrociliatus</name>
    <dbReference type="NCBI Taxonomy" id="2664684"/>
    <lineage>
        <taxon>Eukaryota</taxon>
        <taxon>Metazoa</taxon>
        <taxon>Spiralia</taxon>
        <taxon>Lophotrochozoa</taxon>
        <taxon>Annelida</taxon>
        <taxon>Polychaeta</taxon>
        <taxon>Polychaeta incertae sedis</taxon>
        <taxon>Dinophilidae</taxon>
        <taxon>Dimorphilus</taxon>
    </lineage>
</organism>
<gene>
    <name evidence="2" type="ORF">DGYR_LOCUS8512</name>
</gene>
<reference evidence="2 3" key="1">
    <citation type="submission" date="2020-08" db="EMBL/GenBank/DDBJ databases">
        <authorList>
            <person name="Hejnol A."/>
        </authorList>
    </citation>
    <scope>NUCLEOTIDE SEQUENCE [LARGE SCALE GENOMIC DNA]</scope>
</reference>
<proteinExistence type="predicted"/>
<dbReference type="AlphaFoldDB" id="A0A7I8VXF5"/>
<evidence type="ECO:0000313" key="2">
    <source>
        <dbReference type="EMBL" id="CAD5120406.1"/>
    </source>
</evidence>